<proteinExistence type="predicted"/>
<evidence type="ECO:0000256" key="1">
    <source>
        <dbReference type="SAM" id="SignalP"/>
    </source>
</evidence>
<accession>A0A9D2KL37</accession>
<dbReference type="PANTHER" id="PTHR36573:SF1">
    <property type="entry name" value="INTERMEMBRANE PHOSPHOLIPID TRANSPORT SYSTEM BINDING PROTEIN MLAC"/>
    <property type="match status" value="1"/>
</dbReference>
<protein>
    <submittedName>
        <fullName evidence="2">ABC transporter substrate-binding protein</fullName>
    </submittedName>
</protein>
<dbReference type="PANTHER" id="PTHR36573">
    <property type="entry name" value="INTERMEMBRANE PHOSPHOLIPID TRANSPORT SYSTEM BINDING PROTEIN MLAC"/>
    <property type="match status" value="1"/>
</dbReference>
<reference evidence="2" key="1">
    <citation type="journal article" date="2021" name="PeerJ">
        <title>Extensive microbial diversity within the chicken gut microbiome revealed by metagenomics and culture.</title>
        <authorList>
            <person name="Gilroy R."/>
            <person name="Ravi A."/>
            <person name="Getino M."/>
            <person name="Pursley I."/>
            <person name="Horton D.L."/>
            <person name="Alikhan N.F."/>
            <person name="Baker D."/>
            <person name="Gharbi K."/>
            <person name="Hall N."/>
            <person name="Watson M."/>
            <person name="Adriaenssens E.M."/>
            <person name="Foster-Nyarko E."/>
            <person name="Jarju S."/>
            <person name="Secka A."/>
            <person name="Antonio M."/>
            <person name="Oren A."/>
            <person name="Chaudhuri R.R."/>
            <person name="La Ragione R."/>
            <person name="Hildebrand F."/>
            <person name="Pallen M.J."/>
        </authorList>
    </citation>
    <scope>NUCLEOTIDE SEQUENCE</scope>
    <source>
        <strain evidence="2">CHK186-16707</strain>
    </source>
</reference>
<dbReference type="Gene3D" id="3.10.450.710">
    <property type="entry name" value="Tgt2/MlaC"/>
    <property type="match status" value="1"/>
</dbReference>
<feature type="signal peptide" evidence="1">
    <location>
        <begin position="1"/>
        <end position="24"/>
    </location>
</feature>
<dbReference type="Proteomes" id="UP000824225">
    <property type="component" value="Unassembled WGS sequence"/>
</dbReference>
<feature type="chain" id="PRO_5039238146" evidence="1">
    <location>
        <begin position="25"/>
        <end position="209"/>
    </location>
</feature>
<dbReference type="InterPro" id="IPR008869">
    <property type="entry name" value="MlaC/ttg2D"/>
</dbReference>
<reference evidence="2" key="2">
    <citation type="submission" date="2021-04" db="EMBL/GenBank/DDBJ databases">
        <authorList>
            <person name="Gilroy R."/>
        </authorList>
    </citation>
    <scope>NUCLEOTIDE SEQUENCE</scope>
    <source>
        <strain evidence="2">CHK186-16707</strain>
    </source>
</reference>
<evidence type="ECO:0000313" key="2">
    <source>
        <dbReference type="EMBL" id="HJA08820.1"/>
    </source>
</evidence>
<organism evidence="2 3">
    <name type="scientific">Candidatus Mailhella merdigallinarum</name>
    <dbReference type="NCBI Taxonomy" id="2838658"/>
    <lineage>
        <taxon>Bacteria</taxon>
        <taxon>Pseudomonadati</taxon>
        <taxon>Thermodesulfobacteriota</taxon>
        <taxon>Desulfovibrionia</taxon>
        <taxon>Desulfovibrionales</taxon>
        <taxon>Desulfovibrionaceae</taxon>
        <taxon>Mailhella</taxon>
    </lineage>
</organism>
<dbReference type="Pfam" id="PF05494">
    <property type="entry name" value="MlaC"/>
    <property type="match status" value="1"/>
</dbReference>
<evidence type="ECO:0000313" key="3">
    <source>
        <dbReference type="Proteomes" id="UP000824225"/>
    </source>
</evidence>
<gene>
    <name evidence="2" type="ORF">H9962_06500</name>
</gene>
<sequence length="209" mass="23907">MLHCYKWILPTLFVCLLAATPAKADPGTARAAAEQGAQTILGLLNDPAFKNPTTHAAQRQKIEDAILELFDFEEFSTRTVGPQWRQFTPDQKKRFQTAFTDLLRNTYIDTLDSYNGEQIQFTGEVSSNNGTRVEIQMNFLGQNKTYPVAFRMLVKNDRWVVYDVIIEGISMIKNYRDQFRDILGKGNPEELIKRVQAKAQEQMAKPKAR</sequence>
<dbReference type="InterPro" id="IPR042245">
    <property type="entry name" value="Tgt2/MlaC_sf"/>
</dbReference>
<keyword evidence="1" id="KW-0732">Signal</keyword>
<dbReference type="PIRSF" id="PIRSF004649">
    <property type="entry name" value="MlaC"/>
    <property type="match status" value="1"/>
</dbReference>
<comment type="caution">
    <text evidence="2">The sequence shown here is derived from an EMBL/GenBank/DDBJ whole genome shotgun (WGS) entry which is preliminary data.</text>
</comment>
<dbReference type="EMBL" id="DXAN01000022">
    <property type="protein sequence ID" value="HJA08820.1"/>
    <property type="molecule type" value="Genomic_DNA"/>
</dbReference>
<name>A0A9D2KL37_9BACT</name>
<dbReference type="AlphaFoldDB" id="A0A9D2KL37"/>